<evidence type="ECO:0000313" key="2">
    <source>
        <dbReference type="EMBL" id="GBM17744.1"/>
    </source>
</evidence>
<keyword evidence="3" id="KW-1185">Reference proteome</keyword>
<reference evidence="2 3" key="1">
    <citation type="journal article" date="2019" name="Sci. Rep.">
        <title>Orb-weaving spider Araneus ventricosus genome elucidates the spidroin gene catalogue.</title>
        <authorList>
            <person name="Kono N."/>
            <person name="Nakamura H."/>
            <person name="Ohtoshi R."/>
            <person name="Moran D.A.P."/>
            <person name="Shinohara A."/>
            <person name="Yoshida Y."/>
            <person name="Fujiwara M."/>
            <person name="Mori M."/>
            <person name="Tomita M."/>
            <person name="Arakawa K."/>
        </authorList>
    </citation>
    <scope>NUCLEOTIDE SEQUENCE [LARGE SCALE GENOMIC DNA]</scope>
</reference>
<dbReference type="Proteomes" id="UP000499080">
    <property type="component" value="Unassembled WGS sequence"/>
</dbReference>
<proteinExistence type="predicted"/>
<organism evidence="2 3">
    <name type="scientific">Araneus ventricosus</name>
    <name type="common">Orbweaver spider</name>
    <name type="synonym">Epeira ventricosa</name>
    <dbReference type="NCBI Taxonomy" id="182803"/>
    <lineage>
        <taxon>Eukaryota</taxon>
        <taxon>Metazoa</taxon>
        <taxon>Ecdysozoa</taxon>
        <taxon>Arthropoda</taxon>
        <taxon>Chelicerata</taxon>
        <taxon>Arachnida</taxon>
        <taxon>Araneae</taxon>
        <taxon>Araneomorphae</taxon>
        <taxon>Entelegynae</taxon>
        <taxon>Araneoidea</taxon>
        <taxon>Araneidae</taxon>
        <taxon>Araneus</taxon>
    </lineage>
</organism>
<evidence type="ECO:0000256" key="1">
    <source>
        <dbReference type="SAM" id="MobiDB-lite"/>
    </source>
</evidence>
<dbReference type="EMBL" id="BGPR01167215">
    <property type="protein sequence ID" value="GBM17744.1"/>
    <property type="molecule type" value="Genomic_DNA"/>
</dbReference>
<feature type="region of interest" description="Disordered" evidence="1">
    <location>
        <begin position="66"/>
        <end position="90"/>
    </location>
</feature>
<name>A0A4Y2DPI6_ARAVE</name>
<protein>
    <submittedName>
        <fullName evidence="2">Uncharacterized protein</fullName>
    </submittedName>
</protein>
<evidence type="ECO:0000313" key="3">
    <source>
        <dbReference type="Proteomes" id="UP000499080"/>
    </source>
</evidence>
<sequence length="90" mass="10112">MKAEMQRWRRGSEALTETKTAKPLLDSRPGKYFLVPGWGPTWKAGGAVALRYRSVRSLSSSIGIPPAAHKQARRPPEELRKTTTNWFSTT</sequence>
<accession>A0A4Y2DPI6</accession>
<gene>
    <name evidence="2" type="ORF">AVEN_80872_1</name>
</gene>
<dbReference type="AlphaFoldDB" id="A0A4Y2DPI6"/>
<comment type="caution">
    <text evidence="2">The sequence shown here is derived from an EMBL/GenBank/DDBJ whole genome shotgun (WGS) entry which is preliminary data.</text>
</comment>